<proteinExistence type="predicted"/>
<dbReference type="EMBL" id="JAKROA010000018">
    <property type="protein sequence ID" value="KAL5103336.1"/>
    <property type="molecule type" value="Genomic_DNA"/>
</dbReference>
<comment type="caution">
    <text evidence="2">The sequence shown here is derived from an EMBL/GenBank/DDBJ whole genome shotgun (WGS) entry which is preliminary data.</text>
</comment>
<feature type="domain" description="DUF5727" evidence="1">
    <location>
        <begin position="109"/>
        <end position="290"/>
    </location>
</feature>
<keyword evidence="3" id="KW-1185">Reference proteome</keyword>
<dbReference type="Pfam" id="PF18997">
    <property type="entry name" value="DUF5727"/>
    <property type="match status" value="1"/>
</dbReference>
<evidence type="ECO:0000313" key="3">
    <source>
        <dbReference type="Proteomes" id="UP001651158"/>
    </source>
</evidence>
<gene>
    <name evidence="2" type="ORF">TcWFU_001628</name>
</gene>
<accession>A0ABR4Q104</accession>
<dbReference type="InterPro" id="IPR043785">
    <property type="entry name" value="DUF5727"/>
</dbReference>
<organism evidence="2 3">
    <name type="scientific">Taenia crassiceps</name>
    <dbReference type="NCBI Taxonomy" id="6207"/>
    <lineage>
        <taxon>Eukaryota</taxon>
        <taxon>Metazoa</taxon>
        <taxon>Spiralia</taxon>
        <taxon>Lophotrochozoa</taxon>
        <taxon>Platyhelminthes</taxon>
        <taxon>Cestoda</taxon>
        <taxon>Eucestoda</taxon>
        <taxon>Cyclophyllidea</taxon>
        <taxon>Taeniidae</taxon>
        <taxon>Taenia</taxon>
    </lineage>
</organism>
<evidence type="ECO:0000313" key="2">
    <source>
        <dbReference type="EMBL" id="KAL5103336.1"/>
    </source>
</evidence>
<evidence type="ECO:0000259" key="1">
    <source>
        <dbReference type="Pfam" id="PF18997"/>
    </source>
</evidence>
<sequence>MLDAHIDERLVGSIHYEVEVPMQRVNVDLCQLAPAGLTDVSSSIMLALVVLVLLCLSASGEDSPRLWGSRVVGTPQGPSPTMSYEYPNGTITHVRRDFVWGELTFAHGVCFLNNTQIWGEPCNQTSGYANITLNMATAQKVMVMFQGGHPTNVTATTFFVPRCRFTPPTIDEVDVKSSFPLSRFVKGQSSFNITFAVGAAHGIGTATLLLDGTPICNWTGINLTLNNSDSCAPMQRDEEANLRVFRGVFRGKSNVSRERFTFAGNSTVLVVSVDYSQSGTSPEVAECNQYQTVTDLPANPSASSTPTGAAALHTLSAIFVPAIMLLHW</sequence>
<reference evidence="2 3" key="1">
    <citation type="journal article" date="2022" name="Front. Cell. Infect. Microbiol.">
        <title>The Genomes of Two Strains of Taenia crassiceps the Animal Model for the Study of Human Cysticercosis.</title>
        <authorList>
            <person name="Bobes R.J."/>
            <person name="Estrada K."/>
            <person name="Rios-Valencia D.G."/>
            <person name="Calderon-Gallegos A."/>
            <person name="de la Torre P."/>
            <person name="Carrero J.C."/>
            <person name="Sanchez-Flores A."/>
            <person name="Laclette J.P."/>
        </authorList>
    </citation>
    <scope>NUCLEOTIDE SEQUENCE [LARGE SCALE GENOMIC DNA]</scope>
    <source>
        <strain evidence="2">WFUcys</strain>
    </source>
</reference>
<protein>
    <recommendedName>
        <fullName evidence="1">DUF5727 domain-containing protein</fullName>
    </recommendedName>
</protein>
<dbReference type="Proteomes" id="UP001651158">
    <property type="component" value="Unassembled WGS sequence"/>
</dbReference>
<name>A0ABR4Q104_9CEST</name>